<reference evidence="1 2" key="1">
    <citation type="submission" date="2022-10" db="EMBL/GenBank/DDBJ databases">
        <title>Marinomonas transparenta sp. nov. and Marinomonas sargassi sp. nov., isolated from marine alga (Sargassum natans (L.) Gaillon).</title>
        <authorList>
            <person name="Wang Y."/>
        </authorList>
    </citation>
    <scope>NUCLEOTIDE SEQUENCE [LARGE SCALE GENOMIC DNA]</scope>
    <source>
        <strain evidence="1 2">C2222</strain>
    </source>
</reference>
<evidence type="ECO:0000313" key="2">
    <source>
        <dbReference type="Proteomes" id="UP001209713"/>
    </source>
</evidence>
<name>A0ABT2YV10_9GAMM</name>
<evidence type="ECO:0000313" key="1">
    <source>
        <dbReference type="EMBL" id="MCV2403738.1"/>
    </source>
</evidence>
<dbReference type="RefSeq" id="WP_263531121.1">
    <property type="nucleotide sequence ID" value="NZ_JAOVZB010000006.1"/>
</dbReference>
<sequence>MTNTKTMIELLGAVDTSHLSEEDKYALFANATSSEFSLSFASDFAKWAKKSFNAIKENLTPFTLKHA</sequence>
<proteinExistence type="predicted"/>
<organism evidence="1 2">
    <name type="scientific">Marinomonas sargassi</name>
    <dbReference type="NCBI Taxonomy" id="2984494"/>
    <lineage>
        <taxon>Bacteria</taxon>
        <taxon>Pseudomonadati</taxon>
        <taxon>Pseudomonadota</taxon>
        <taxon>Gammaproteobacteria</taxon>
        <taxon>Oceanospirillales</taxon>
        <taxon>Oceanospirillaceae</taxon>
        <taxon>Marinomonas</taxon>
    </lineage>
</organism>
<comment type="caution">
    <text evidence="1">The sequence shown here is derived from an EMBL/GenBank/DDBJ whole genome shotgun (WGS) entry which is preliminary data.</text>
</comment>
<gene>
    <name evidence="1" type="ORF">OFY17_12765</name>
</gene>
<keyword evidence="2" id="KW-1185">Reference proteome</keyword>
<dbReference type="Proteomes" id="UP001209713">
    <property type="component" value="Unassembled WGS sequence"/>
</dbReference>
<protein>
    <submittedName>
        <fullName evidence="1">Uncharacterized protein</fullName>
    </submittedName>
</protein>
<dbReference type="EMBL" id="JAOVZB010000006">
    <property type="protein sequence ID" value="MCV2403738.1"/>
    <property type="molecule type" value="Genomic_DNA"/>
</dbReference>
<accession>A0ABT2YV10</accession>